<feature type="domain" description="PH" evidence="4">
    <location>
        <begin position="1229"/>
        <end position="1340"/>
    </location>
</feature>
<proteinExistence type="predicted"/>
<accession>A0A1G4M8G4</accession>
<dbReference type="EMBL" id="LT598489">
    <property type="protein sequence ID" value="SCW00143.1"/>
    <property type="molecule type" value="Genomic_DNA"/>
</dbReference>
<gene>
    <name evidence="5" type="ORF">LAFE_0B10396G</name>
</gene>
<sequence>MAEASESQDTGLGKECCTTLDSLLREIDQEIPAVANRQLPLQEIGDDTMEQIVTYNTMNNAKSIVTDVEDADDTQPLAQPQSHKSVMFSDEFELHEYPPGEEEGIDQIQQRDSSALSWSTASLPSGVARKEKAALLLTTGSDSEPESDSLELSDTELKSNSVTKLHEKLEHVLGKPENSANVPRLKQMVDSIDEMVVSREPEEIKPLSITIQSTLPLNSLEEKSSLLEYSVEAEMHEDEMPERIRHSPSKIPTTNTISINRFNKSEEYPASSRLSSGSSMDDSVTALETKTMQDKFNLLTNKSLAAHAVPKMEDCQVSNRSLSMLHENNSRVFSVTTTNDEYQSAKEFDTAEASIDDVENENYIEELGISTGPTKDEETITDLHGLIQENAGSVPYTSENYSASGSDVNIFQSLDLPKLPPLDASFVDYALRKSSSSGTVKVNTLSLQRNTSITNSINSDIIIDRNPDQESENESSIPKLGTTDEENITTKVTATESSEESEIEKSSEFSDGHSQNQGNHYIETDLNEECEAGNGEKKSFDNGSEELEVKEGSSFEEESHDNNSENGLRADTQCAHEVDSSTPNLPSIGKFSSLFNEDYPFDGAEDTSNDSIDITKSLKTSDYLSIWHTQENSIKTSPALSSNSQFSRHSSATVSSSISTSSKFKLKPRVISRSKVYYPQENASSKIEEEDYMLPQVAKNSVLDPLRRNTLLSKKIQLRIKEQQKLSPRYGPSVVRLVTEKGDTNDKVITEDEDQTTVTYGQEDPHEIAKIGNKFESQLINSPERSLLVTENHIEEPTDEFEDVIGALTLDASFNEEQPDTNDISSVVYHIWDQNAYQNGLDIKLRDGAANETKKAKMRDDILNKLLEEEQHKEALDEEKVSSGLGIVKNTESQIAICRTSDYDGVDVIRSDSLDSSARKSISLPSEATPRTPSPVKLSHIESPFKVTRARKLEESKPEENEKNKSTCKLETADFSENSSISEARENANSNLLTTLGNDETSSLQDNGKLYLVINGIESLGINDIRRHNARFAIEFDNGTNIVQTPWERFSERSITLDKEFEVFLNQKGAPSTDKIVITFKCKYTKPQAELVEVVERIPLKKKLPFGRTKYRTEKRFVEKPVSFDDWDYMFAQDGSFARCTITLDNMLLSKARYQQRLLHFNLINEWARVFDKKNDVRDKYKLPRKPAYNVGQLNVRMCYLPRTSNLEKFPKTLKLAEQIVNKYSEQQNIKCEGFLWQEGGDVDGMLQRRYFILHGNQLISHHEITKKPKALINLLNVVSVLGEGNISKEVTTQVRNFTDMVLFSDYFKLIFENGEVISLNAETVESRIEWVTLLSRVVELNKFHQPWVKQLLAYRSPDTNV</sequence>
<evidence type="ECO:0000313" key="6">
    <source>
        <dbReference type="Proteomes" id="UP000190831"/>
    </source>
</evidence>
<feature type="compositionally biased region" description="Basic and acidic residues" evidence="3">
    <location>
        <begin position="951"/>
        <end position="965"/>
    </location>
</feature>
<dbReference type="PANTHER" id="PTHR36100">
    <property type="entry name" value="BUD SITE SELECTION PROTEIN 4"/>
    <property type="match status" value="1"/>
</dbReference>
<dbReference type="CDD" id="cd13278">
    <property type="entry name" value="PH_Bud4"/>
    <property type="match status" value="1"/>
</dbReference>
<evidence type="ECO:0000313" key="5">
    <source>
        <dbReference type="EMBL" id="SCW00143.1"/>
    </source>
</evidence>
<feature type="region of interest" description="Disordered" evidence="3">
    <location>
        <begin position="462"/>
        <end position="519"/>
    </location>
</feature>
<feature type="region of interest" description="Disordered" evidence="3">
    <location>
        <begin position="917"/>
        <end position="971"/>
    </location>
</feature>
<name>A0A1G4M8G4_LACFM</name>
<dbReference type="SUPFAM" id="SSF50729">
    <property type="entry name" value="PH domain-like"/>
    <property type="match status" value="1"/>
</dbReference>
<keyword evidence="6" id="KW-1185">Reference proteome</keyword>
<dbReference type="PANTHER" id="PTHR36100:SF1">
    <property type="entry name" value="BUD SITE SELECTION PROTEIN 4"/>
    <property type="match status" value="1"/>
</dbReference>
<protein>
    <submittedName>
        <fullName evidence="5">LAFE_0B10396g1_1</fullName>
    </submittedName>
</protein>
<dbReference type="GO" id="GO:0005525">
    <property type="term" value="F:GTP binding"/>
    <property type="evidence" value="ECO:0007669"/>
    <property type="project" value="TreeGrafter"/>
</dbReference>
<dbReference type="Pfam" id="PF00169">
    <property type="entry name" value="PH"/>
    <property type="match status" value="1"/>
</dbReference>
<evidence type="ECO:0000259" key="4">
    <source>
        <dbReference type="PROSITE" id="PS50003"/>
    </source>
</evidence>
<keyword evidence="1" id="KW-0132">Cell division</keyword>
<dbReference type="GO" id="GO:0007120">
    <property type="term" value="P:axial cellular bud site selection"/>
    <property type="evidence" value="ECO:0007669"/>
    <property type="project" value="TreeGrafter"/>
</dbReference>
<keyword evidence="2" id="KW-0131">Cell cycle</keyword>
<dbReference type="STRING" id="4955.A0A1G4M8G4"/>
<dbReference type="GO" id="GO:0000142">
    <property type="term" value="C:cellular bud neck contractile ring"/>
    <property type="evidence" value="ECO:0007669"/>
    <property type="project" value="TreeGrafter"/>
</dbReference>
<dbReference type="Gene3D" id="2.30.29.30">
    <property type="entry name" value="Pleckstrin-homology domain (PH domain)/Phosphotyrosine-binding domain (PTB)"/>
    <property type="match status" value="1"/>
</dbReference>
<organism evidence="5 6">
    <name type="scientific">Lachancea fermentati</name>
    <name type="common">Zygosaccharomyces fermentati</name>
    <dbReference type="NCBI Taxonomy" id="4955"/>
    <lineage>
        <taxon>Eukaryota</taxon>
        <taxon>Fungi</taxon>
        <taxon>Dikarya</taxon>
        <taxon>Ascomycota</taxon>
        <taxon>Saccharomycotina</taxon>
        <taxon>Saccharomycetes</taxon>
        <taxon>Saccharomycetales</taxon>
        <taxon>Saccharomycetaceae</taxon>
        <taxon>Lachancea</taxon>
    </lineage>
</organism>
<reference evidence="6" key="1">
    <citation type="submission" date="2016-03" db="EMBL/GenBank/DDBJ databases">
        <authorList>
            <person name="Devillers H."/>
        </authorList>
    </citation>
    <scope>NUCLEOTIDE SEQUENCE [LARGE SCALE GENOMIC DNA]</scope>
</reference>
<dbReference type="Proteomes" id="UP000190831">
    <property type="component" value="Chromosome B"/>
</dbReference>
<feature type="compositionally biased region" description="Polar residues" evidence="3">
    <location>
        <begin position="917"/>
        <end position="931"/>
    </location>
</feature>
<evidence type="ECO:0000256" key="2">
    <source>
        <dbReference type="ARBA" id="ARBA00023306"/>
    </source>
</evidence>
<feature type="region of interest" description="Disordered" evidence="3">
    <location>
        <begin position="532"/>
        <end position="568"/>
    </location>
</feature>
<dbReference type="SMART" id="SM00233">
    <property type="entry name" value="PH"/>
    <property type="match status" value="1"/>
</dbReference>
<dbReference type="GO" id="GO:0097271">
    <property type="term" value="P:protein localization to bud neck"/>
    <property type="evidence" value="ECO:0007669"/>
    <property type="project" value="TreeGrafter"/>
</dbReference>
<dbReference type="OMA" id="MLVKHNT"/>
<dbReference type="InterPro" id="IPR052007">
    <property type="entry name" value="Bud4"/>
</dbReference>
<dbReference type="InterPro" id="IPR011993">
    <property type="entry name" value="PH-like_dom_sf"/>
</dbReference>
<dbReference type="PROSITE" id="PS50003">
    <property type="entry name" value="PH_DOMAIN"/>
    <property type="match status" value="1"/>
</dbReference>
<evidence type="ECO:0000256" key="1">
    <source>
        <dbReference type="ARBA" id="ARBA00022618"/>
    </source>
</evidence>
<evidence type="ECO:0000256" key="3">
    <source>
        <dbReference type="SAM" id="MobiDB-lite"/>
    </source>
</evidence>
<dbReference type="InterPro" id="IPR001849">
    <property type="entry name" value="PH_domain"/>
</dbReference>
<dbReference type="OrthoDB" id="2123378at2759"/>